<dbReference type="GO" id="GO:0016763">
    <property type="term" value="F:pentosyltransferase activity"/>
    <property type="evidence" value="ECO:0007669"/>
    <property type="project" value="TreeGrafter"/>
</dbReference>
<feature type="transmembrane region" description="Helical" evidence="8">
    <location>
        <begin position="12"/>
        <end position="31"/>
    </location>
</feature>
<comment type="subcellular location">
    <subcellularLocation>
        <location evidence="1">Cell membrane</location>
        <topology evidence="1">Multi-pass membrane protein</topology>
    </subcellularLocation>
</comment>
<evidence type="ECO:0000313" key="11">
    <source>
        <dbReference type="Proteomes" id="UP000178520"/>
    </source>
</evidence>
<feature type="transmembrane region" description="Helical" evidence="8">
    <location>
        <begin position="385"/>
        <end position="403"/>
    </location>
</feature>
<evidence type="ECO:0000256" key="8">
    <source>
        <dbReference type="SAM" id="Phobius"/>
    </source>
</evidence>
<protein>
    <recommendedName>
        <fullName evidence="9">Glycosyltransferase RgtA/B/C/D-like domain-containing protein</fullName>
    </recommendedName>
</protein>
<dbReference type="GO" id="GO:0005886">
    <property type="term" value="C:plasma membrane"/>
    <property type="evidence" value="ECO:0007669"/>
    <property type="project" value="UniProtKB-SubCell"/>
</dbReference>
<evidence type="ECO:0000256" key="7">
    <source>
        <dbReference type="ARBA" id="ARBA00023136"/>
    </source>
</evidence>
<dbReference type="Proteomes" id="UP000178520">
    <property type="component" value="Unassembled WGS sequence"/>
</dbReference>
<keyword evidence="5 8" id="KW-0812">Transmembrane</keyword>
<proteinExistence type="predicted"/>
<name>A0A1F8EDL4_9BACT</name>
<keyword evidence="3" id="KW-0328">Glycosyltransferase</keyword>
<comment type="caution">
    <text evidence="10">The sequence shown here is derived from an EMBL/GenBank/DDBJ whole genome shotgun (WGS) entry which is preliminary data.</text>
</comment>
<evidence type="ECO:0000256" key="5">
    <source>
        <dbReference type="ARBA" id="ARBA00022692"/>
    </source>
</evidence>
<organism evidence="10 11">
    <name type="scientific">Candidatus Yanofskybacteria bacterium RIFCSPHIGHO2_01_FULL_41_21</name>
    <dbReference type="NCBI Taxonomy" id="1802660"/>
    <lineage>
        <taxon>Bacteria</taxon>
        <taxon>Candidatus Yanofskyibacteriota</taxon>
    </lineage>
</organism>
<dbReference type="EMBL" id="MGJA01000003">
    <property type="protein sequence ID" value="OGM98178.1"/>
    <property type="molecule type" value="Genomic_DNA"/>
</dbReference>
<evidence type="ECO:0000256" key="6">
    <source>
        <dbReference type="ARBA" id="ARBA00022989"/>
    </source>
</evidence>
<dbReference type="STRING" id="1802660.A2735_00520"/>
<feature type="transmembrane region" description="Helical" evidence="8">
    <location>
        <begin position="210"/>
        <end position="227"/>
    </location>
</feature>
<feature type="transmembrane region" description="Helical" evidence="8">
    <location>
        <begin position="179"/>
        <end position="204"/>
    </location>
</feature>
<feature type="transmembrane region" description="Helical" evidence="8">
    <location>
        <begin position="91"/>
        <end position="112"/>
    </location>
</feature>
<evidence type="ECO:0000256" key="2">
    <source>
        <dbReference type="ARBA" id="ARBA00022475"/>
    </source>
</evidence>
<dbReference type="Pfam" id="PF13231">
    <property type="entry name" value="PMT_2"/>
    <property type="match status" value="1"/>
</dbReference>
<evidence type="ECO:0000256" key="1">
    <source>
        <dbReference type="ARBA" id="ARBA00004651"/>
    </source>
</evidence>
<keyword evidence="7 8" id="KW-0472">Membrane</keyword>
<sequence length="443" mass="50804">MAKIISIIKRHKLITGIIFVGLLVTLSYSFYFQVRVAVDAKAYDSIAWSLVQGTGYTETTSSIPNSSVGRSGPGYEFFLAFWYLIFGHNLWIIWIVQSLIHAGSALLVYLIIKQLLDDSRSELFASLGAGFYIFFIDLLEMPSMILTETLYMFLILYGVHLSIKLWGKPTFKITAEIAVFFTLAVLIRPQAALLLVFTLGFLLWNRLYRHALVLIMVTVILMTPWTIRNYRVFNKFIPTGMQLGYNLWVGNSPDSKFVGEMVATKEIDKYAEEYGYFAANERGIQEVKNLALRHPLTFLKLQLVKTSVYFSVARPAAFWFHLKGLSQLVTIGFSSLFAFIVFIFGLAGFWRFVKKKDIVSRMFVLFTLAAPVGVIWTIVETRYRYQLYPFAIVLGVMFLAEFIKNKKELSRILLVTAMLVTANTLFDFIHNSARVIERLQRLW</sequence>
<gene>
    <name evidence="10" type="ORF">A2735_00520</name>
</gene>
<feature type="transmembrane region" description="Helical" evidence="8">
    <location>
        <begin position="124"/>
        <end position="144"/>
    </location>
</feature>
<dbReference type="GO" id="GO:0009103">
    <property type="term" value="P:lipopolysaccharide biosynthetic process"/>
    <property type="evidence" value="ECO:0007669"/>
    <property type="project" value="UniProtKB-ARBA"/>
</dbReference>
<dbReference type="InterPro" id="IPR050297">
    <property type="entry name" value="LipidA_mod_glycosyltrf_83"/>
</dbReference>
<evidence type="ECO:0000259" key="9">
    <source>
        <dbReference type="Pfam" id="PF13231"/>
    </source>
</evidence>
<reference evidence="10 11" key="1">
    <citation type="journal article" date="2016" name="Nat. Commun.">
        <title>Thousands of microbial genomes shed light on interconnected biogeochemical processes in an aquifer system.</title>
        <authorList>
            <person name="Anantharaman K."/>
            <person name="Brown C.T."/>
            <person name="Hug L.A."/>
            <person name="Sharon I."/>
            <person name="Castelle C.J."/>
            <person name="Probst A.J."/>
            <person name="Thomas B.C."/>
            <person name="Singh A."/>
            <person name="Wilkins M.J."/>
            <person name="Karaoz U."/>
            <person name="Brodie E.L."/>
            <person name="Williams K.H."/>
            <person name="Hubbard S.S."/>
            <person name="Banfield J.F."/>
        </authorList>
    </citation>
    <scope>NUCLEOTIDE SEQUENCE [LARGE SCALE GENOMIC DNA]</scope>
</reference>
<feature type="transmembrane region" description="Helical" evidence="8">
    <location>
        <begin position="328"/>
        <end position="350"/>
    </location>
</feature>
<keyword evidence="6 8" id="KW-1133">Transmembrane helix</keyword>
<feature type="transmembrane region" description="Helical" evidence="8">
    <location>
        <begin position="362"/>
        <end position="379"/>
    </location>
</feature>
<dbReference type="PANTHER" id="PTHR33908">
    <property type="entry name" value="MANNOSYLTRANSFERASE YKCB-RELATED"/>
    <property type="match status" value="1"/>
</dbReference>
<evidence type="ECO:0000313" key="10">
    <source>
        <dbReference type="EMBL" id="OGM98178.1"/>
    </source>
</evidence>
<feature type="domain" description="Glycosyltransferase RgtA/B/C/D-like" evidence="9">
    <location>
        <begin position="72"/>
        <end position="221"/>
    </location>
</feature>
<dbReference type="AlphaFoldDB" id="A0A1F8EDL4"/>
<dbReference type="PANTHER" id="PTHR33908:SF11">
    <property type="entry name" value="MEMBRANE PROTEIN"/>
    <property type="match status" value="1"/>
</dbReference>
<evidence type="ECO:0000256" key="3">
    <source>
        <dbReference type="ARBA" id="ARBA00022676"/>
    </source>
</evidence>
<keyword evidence="4" id="KW-0808">Transferase</keyword>
<keyword evidence="2" id="KW-1003">Cell membrane</keyword>
<evidence type="ECO:0000256" key="4">
    <source>
        <dbReference type="ARBA" id="ARBA00022679"/>
    </source>
</evidence>
<dbReference type="InterPro" id="IPR038731">
    <property type="entry name" value="RgtA/B/C-like"/>
</dbReference>
<accession>A0A1F8EDL4</accession>